<evidence type="ECO:0000313" key="5">
    <source>
        <dbReference type="Proteomes" id="UP001407405"/>
    </source>
</evidence>
<comment type="cofactor">
    <cofactor evidence="1">
        <name>[4Fe-4S] cluster</name>
        <dbReference type="ChEBI" id="CHEBI:49883"/>
    </cofactor>
</comment>
<dbReference type="InterPro" id="IPR047678">
    <property type="entry name" value="YjiM-like"/>
</dbReference>
<keyword evidence="3" id="KW-0408">Iron</keyword>
<evidence type="ECO:0000313" key="4">
    <source>
        <dbReference type="EMBL" id="MEN1760552.1"/>
    </source>
</evidence>
<keyword evidence="3" id="KW-0411">Iron-sulfur</keyword>
<dbReference type="Gene3D" id="1.20.1270.370">
    <property type="match status" value="1"/>
</dbReference>
<keyword evidence="5" id="KW-1185">Reference proteome</keyword>
<proteinExistence type="inferred from homology"/>
<dbReference type="RefSeq" id="WP_343185872.1">
    <property type="nucleotide sequence ID" value="NZ_JBCITM010000007.1"/>
</dbReference>
<dbReference type="PANTHER" id="PTHR30548">
    <property type="entry name" value="2-HYDROXYGLUTARYL-COA DEHYDRATASE, D-COMPONENT-RELATED"/>
    <property type="match status" value="1"/>
</dbReference>
<keyword evidence="3" id="KW-0479">Metal-binding</keyword>
<dbReference type="Pfam" id="PF06050">
    <property type="entry name" value="HGD-D"/>
    <property type="match status" value="1"/>
</dbReference>
<dbReference type="EMBL" id="JBCITM010000007">
    <property type="protein sequence ID" value="MEN1760552.1"/>
    <property type="molecule type" value="Genomic_DNA"/>
</dbReference>
<protein>
    <submittedName>
        <fullName evidence="4">Double-cubane-cluster-containing anaerobic reductase</fullName>
    </submittedName>
</protein>
<dbReference type="PANTHER" id="PTHR30548:SF6">
    <property type="entry name" value="DEHYDRATASE SUBUNIT YJIM-RELATED"/>
    <property type="match status" value="1"/>
</dbReference>
<accession>A0ABU9VTQ5</accession>
<comment type="caution">
    <text evidence="4">The sequence shown here is derived from an EMBL/GenBank/DDBJ whole genome shotgun (WGS) entry which is preliminary data.</text>
</comment>
<name>A0ABU9VTQ5_9CLOT</name>
<dbReference type="Proteomes" id="UP001407405">
    <property type="component" value="Unassembled WGS sequence"/>
</dbReference>
<organism evidence="4 5">
    <name type="scientific">Anoxynatronum sibiricum</name>
    <dbReference type="NCBI Taxonomy" id="210623"/>
    <lineage>
        <taxon>Bacteria</taxon>
        <taxon>Bacillati</taxon>
        <taxon>Bacillota</taxon>
        <taxon>Clostridia</taxon>
        <taxon>Eubacteriales</taxon>
        <taxon>Clostridiaceae</taxon>
        <taxon>Anoxynatronum</taxon>
    </lineage>
</organism>
<dbReference type="NCBIfam" id="NF040772">
    <property type="entry name" value="double_cubane"/>
    <property type="match status" value="1"/>
</dbReference>
<dbReference type="Gene3D" id="3.40.50.11900">
    <property type="match status" value="1"/>
</dbReference>
<comment type="similarity">
    <text evidence="2">Belongs to the FldB/FldC dehydratase alpha/beta subunit family.</text>
</comment>
<evidence type="ECO:0000256" key="1">
    <source>
        <dbReference type="ARBA" id="ARBA00001966"/>
    </source>
</evidence>
<sequence length="386" mass="44062">MKQFGEHYQETIEANVFQEGRNLIEAGAKVVGIYCAFTPEEVIAAAKAIPVSLCAGTEKPIPTAEKHLPRNLCPLIKASYGHALDDTCPYFHYSDFLFADATCDGKKKMFELLKGVKPVHVLYLPQTYEQASSVKQWMDEIHRMIEILERETGNIITEEALREQIKLFNEHRQTVQQVYELNRGDIPFVFGREADVITGGGGFDCHIDRRIQEMKEAITLLQQRKGEPAFMQEMADRPRLLLTGCPSTNKKVMHLLEDSGAVIVAMETCGGLKTVSRRVNENQEPLAALAEYYVNIACPCMTPNPGRFQLLKELIHSYRVEGVVELTWHACHTYNVEAEQVKRFITKDCDMKYLHIETDYSENDIGQLRLRIEAFVEMLQSEREKR</sequence>
<evidence type="ECO:0000256" key="3">
    <source>
        <dbReference type="ARBA" id="ARBA00023014"/>
    </source>
</evidence>
<dbReference type="InterPro" id="IPR010327">
    <property type="entry name" value="FldB/FldC_alpha/beta"/>
</dbReference>
<gene>
    <name evidence="4" type="ORF">AAIG11_08715</name>
</gene>
<reference evidence="4 5" key="1">
    <citation type="submission" date="2024-04" db="EMBL/GenBank/DDBJ databases">
        <title>Genome sequencing and metabolic network reconstruction of aminoacids and betaine degradation by Anoxynatronum sibiricum.</title>
        <authorList>
            <person name="Detkova E.N."/>
            <person name="Boltjanskaja Y.V."/>
            <person name="Mardanov A.V."/>
            <person name="Kevbrin V."/>
        </authorList>
    </citation>
    <scope>NUCLEOTIDE SEQUENCE [LARGE SCALE GENOMIC DNA]</scope>
    <source>
        <strain evidence="4 5">Z-7981</strain>
    </source>
</reference>
<evidence type="ECO:0000256" key="2">
    <source>
        <dbReference type="ARBA" id="ARBA00005806"/>
    </source>
</evidence>
<dbReference type="Gene3D" id="3.40.50.11890">
    <property type="match status" value="1"/>
</dbReference>